<dbReference type="GO" id="GO:0005829">
    <property type="term" value="C:cytosol"/>
    <property type="evidence" value="ECO:0007669"/>
    <property type="project" value="TreeGrafter"/>
</dbReference>
<dbReference type="AlphaFoldDB" id="A0A9P6ZU51"/>
<name>A0A9P6ZU51_9AGAM</name>
<evidence type="ECO:0000256" key="1">
    <source>
        <dbReference type="SAM" id="MobiDB-lite"/>
    </source>
</evidence>
<accession>A0A9P6ZU51</accession>
<feature type="region of interest" description="Disordered" evidence="1">
    <location>
        <begin position="188"/>
        <end position="215"/>
    </location>
</feature>
<evidence type="ECO:0000259" key="2">
    <source>
        <dbReference type="PROSITE" id="PS50053"/>
    </source>
</evidence>
<reference evidence="3" key="1">
    <citation type="journal article" date="2020" name="New Phytol.">
        <title>Comparative genomics reveals dynamic genome evolution in host specialist ectomycorrhizal fungi.</title>
        <authorList>
            <person name="Lofgren L.A."/>
            <person name="Nguyen N.H."/>
            <person name="Vilgalys R."/>
            <person name="Ruytinx J."/>
            <person name="Liao H.L."/>
            <person name="Branco S."/>
            <person name="Kuo A."/>
            <person name="LaButti K."/>
            <person name="Lipzen A."/>
            <person name="Andreopoulos W."/>
            <person name="Pangilinan J."/>
            <person name="Riley R."/>
            <person name="Hundley H."/>
            <person name="Na H."/>
            <person name="Barry K."/>
            <person name="Grigoriev I.V."/>
            <person name="Stajich J.E."/>
            <person name="Kennedy P.G."/>
        </authorList>
    </citation>
    <scope>NUCLEOTIDE SEQUENCE</scope>
    <source>
        <strain evidence="3">DOB743</strain>
    </source>
</reference>
<dbReference type="PANTHER" id="PTHR10621">
    <property type="entry name" value="UV EXCISION REPAIR PROTEIN RAD23"/>
    <property type="match status" value="1"/>
</dbReference>
<evidence type="ECO:0000313" key="3">
    <source>
        <dbReference type="EMBL" id="KAG1776839.1"/>
    </source>
</evidence>
<dbReference type="PROSITE" id="PS50053">
    <property type="entry name" value="UBIQUITIN_2"/>
    <property type="match status" value="1"/>
</dbReference>
<dbReference type="InterPro" id="IPR000626">
    <property type="entry name" value="Ubiquitin-like_dom"/>
</dbReference>
<evidence type="ECO:0000313" key="4">
    <source>
        <dbReference type="Proteomes" id="UP000714275"/>
    </source>
</evidence>
<dbReference type="PANTHER" id="PTHR10621:SF0">
    <property type="entry name" value="UV EXCISION REPAIR PROTEIN RAD23"/>
    <property type="match status" value="1"/>
</dbReference>
<keyword evidence="4" id="KW-1185">Reference proteome</keyword>
<proteinExistence type="predicted"/>
<dbReference type="GO" id="GO:0043161">
    <property type="term" value="P:proteasome-mediated ubiquitin-dependent protein catabolic process"/>
    <property type="evidence" value="ECO:0007669"/>
    <property type="project" value="TreeGrafter"/>
</dbReference>
<dbReference type="CDD" id="cd01805">
    <property type="entry name" value="Ubl_Rad23"/>
    <property type="match status" value="1"/>
</dbReference>
<dbReference type="SUPFAM" id="SSF54236">
    <property type="entry name" value="Ubiquitin-like"/>
    <property type="match status" value="1"/>
</dbReference>
<dbReference type="GO" id="GO:0031593">
    <property type="term" value="F:polyubiquitin modification-dependent protein binding"/>
    <property type="evidence" value="ECO:0007669"/>
    <property type="project" value="TreeGrafter"/>
</dbReference>
<dbReference type="Gene3D" id="3.10.20.90">
    <property type="entry name" value="Phosphatidylinositol 3-kinase Catalytic Subunit, Chain A, domain 1"/>
    <property type="match status" value="1"/>
</dbReference>
<dbReference type="Proteomes" id="UP000714275">
    <property type="component" value="Unassembled WGS sequence"/>
</dbReference>
<feature type="compositionally biased region" description="Low complexity" evidence="1">
    <location>
        <begin position="203"/>
        <end position="215"/>
    </location>
</feature>
<dbReference type="Pfam" id="PF00240">
    <property type="entry name" value="ubiquitin"/>
    <property type="match status" value="1"/>
</dbReference>
<protein>
    <recommendedName>
        <fullName evidence="2">Ubiquitin-like domain-containing protein</fullName>
    </recommendedName>
</protein>
<organism evidence="3 4">
    <name type="scientific">Suillus placidus</name>
    <dbReference type="NCBI Taxonomy" id="48579"/>
    <lineage>
        <taxon>Eukaryota</taxon>
        <taxon>Fungi</taxon>
        <taxon>Dikarya</taxon>
        <taxon>Basidiomycota</taxon>
        <taxon>Agaricomycotina</taxon>
        <taxon>Agaricomycetes</taxon>
        <taxon>Agaricomycetidae</taxon>
        <taxon>Boletales</taxon>
        <taxon>Suillineae</taxon>
        <taxon>Suillaceae</taxon>
        <taxon>Suillus</taxon>
    </lineage>
</organism>
<dbReference type="InterPro" id="IPR029071">
    <property type="entry name" value="Ubiquitin-like_domsf"/>
</dbReference>
<sequence length="311" mass="33901">MADQAELVFVRSFVKIIGAQPIVYSDDYNQPPQNSLKKVPILPVRVGLEDRVSWHVLTQNLFQVELPPVPERKGEPSTPPAASISITFKSTKPPQSFTLAMQPTDTVSEVKALLASQPNAPPAEAQRLLLKGKALADTKLLKEYGVKEGDTINLMLKPGFEWDPTKAPSPSITSPVKMKPSNLPEIHTPQPKLATGHRHTRTPSIVLSPSPSPSIVSLEPEGKPHDIDLTLDTSLMPTASISRAARSTYQTVISEPPFWDRLYSFLRAEFSHDSDALIAFEDFLRASKGGLTASEIAKIRDQVGVVGMAGT</sequence>
<dbReference type="GO" id="GO:0043130">
    <property type="term" value="F:ubiquitin binding"/>
    <property type="evidence" value="ECO:0007669"/>
    <property type="project" value="TreeGrafter"/>
</dbReference>
<dbReference type="GO" id="GO:0070628">
    <property type="term" value="F:proteasome binding"/>
    <property type="evidence" value="ECO:0007669"/>
    <property type="project" value="TreeGrafter"/>
</dbReference>
<dbReference type="OrthoDB" id="428577at2759"/>
<dbReference type="SMART" id="SM00213">
    <property type="entry name" value="UBQ"/>
    <property type="match status" value="1"/>
</dbReference>
<dbReference type="EMBL" id="JABBWD010000024">
    <property type="protein sequence ID" value="KAG1776839.1"/>
    <property type="molecule type" value="Genomic_DNA"/>
</dbReference>
<feature type="domain" description="Ubiquitin-like" evidence="2">
    <location>
        <begin position="84"/>
        <end position="157"/>
    </location>
</feature>
<comment type="caution">
    <text evidence="3">The sequence shown here is derived from an EMBL/GenBank/DDBJ whole genome shotgun (WGS) entry which is preliminary data.</text>
</comment>
<dbReference type="GO" id="GO:0005654">
    <property type="term" value="C:nucleoplasm"/>
    <property type="evidence" value="ECO:0007669"/>
    <property type="project" value="TreeGrafter"/>
</dbReference>
<gene>
    <name evidence="3" type="ORF">EV702DRAFT_315183</name>
</gene>